<comment type="caution">
    <text evidence="1">The sequence shown here is derived from an EMBL/GenBank/DDBJ whole genome shotgun (WGS) entry which is preliminary data.</text>
</comment>
<accession>A0A0C1R2B6</accession>
<proteinExistence type="predicted"/>
<name>A0A0C1R2B6_9CYAN</name>
<evidence type="ECO:0000313" key="1">
    <source>
        <dbReference type="EMBL" id="KIE06390.1"/>
    </source>
</evidence>
<dbReference type="EMBL" id="JHEG02000066">
    <property type="protein sequence ID" value="KIE06390.1"/>
    <property type="molecule type" value="Genomic_DNA"/>
</dbReference>
<feature type="non-terminal residue" evidence="1">
    <location>
        <position position="218"/>
    </location>
</feature>
<gene>
    <name evidence="1" type="ORF">DA73_0244890</name>
</gene>
<protein>
    <submittedName>
        <fullName evidence="1">Uncharacterized protein</fullName>
    </submittedName>
</protein>
<sequence>MYLLQTSQAPTLAPVPFHQQSNKQNSCDRNTSITDQPVTSITQLTPKPQNFFTKKPRRRGVVLTEQGWQKLLQAEVIYHYDKRYTLEELSAQTLLDPRTIGRIIDREVGVDKRSLKIFFDTYNIKLEVADYNIPPVTDKWHKRQTTQTQAEGQLFSTSSRLNPQEELTEIEQQIIANCQRLTSLLGLSETNQITLTVNLHPYTQPQLEINLQQYCRRN</sequence>
<dbReference type="AlphaFoldDB" id="A0A0C1R2B6"/>
<reference evidence="1" key="1">
    <citation type="journal article" date="2015" name="Genome Announc.">
        <title>Draft Genome Sequence of Tolypothrix boutellei Strain VB521301.</title>
        <authorList>
            <person name="Chandrababunaidu M.M."/>
            <person name="Singh D."/>
            <person name="Sen D."/>
            <person name="Bhan S."/>
            <person name="Das S."/>
            <person name="Gupta A."/>
            <person name="Adhikary S.P."/>
            <person name="Tripathy S."/>
        </authorList>
    </citation>
    <scope>NUCLEOTIDE SEQUENCE</scope>
    <source>
        <strain evidence="1">VB521301</strain>
    </source>
</reference>
<dbReference type="STRING" id="1479485.DA73_0244890"/>
<organism evidence="1">
    <name type="scientific">Tolypothrix bouteillei VB521301</name>
    <dbReference type="NCBI Taxonomy" id="1479485"/>
    <lineage>
        <taxon>Bacteria</taxon>
        <taxon>Bacillati</taxon>
        <taxon>Cyanobacteriota</taxon>
        <taxon>Cyanophyceae</taxon>
        <taxon>Nostocales</taxon>
        <taxon>Tolypothrichaceae</taxon>
        <taxon>Tolypothrix</taxon>
    </lineage>
</organism>